<evidence type="ECO:0000313" key="4">
    <source>
        <dbReference type="Proteomes" id="UP000183868"/>
    </source>
</evidence>
<organism evidence="2 3">
    <name type="scientific">Caldithrix abyssi DSM 13497</name>
    <dbReference type="NCBI Taxonomy" id="880073"/>
    <lineage>
        <taxon>Bacteria</taxon>
        <taxon>Pseudomonadati</taxon>
        <taxon>Calditrichota</taxon>
        <taxon>Calditrichia</taxon>
        <taxon>Calditrichales</taxon>
        <taxon>Calditrichaceae</taxon>
        <taxon>Caldithrix</taxon>
    </lineage>
</organism>
<evidence type="ECO:0000313" key="3">
    <source>
        <dbReference type="Proteomes" id="UP000004671"/>
    </source>
</evidence>
<evidence type="ECO:0000313" key="2">
    <source>
        <dbReference type="EMBL" id="EHO42382.1"/>
    </source>
</evidence>
<dbReference type="RefSeq" id="WP_006929692.1">
    <property type="nucleotide sequence ID" value="NZ_CM001402.1"/>
</dbReference>
<dbReference type="HOGENOM" id="CLU_153689_0_0_0"/>
<dbReference type="STRING" id="880073.Cabys_1622"/>
<dbReference type="Proteomes" id="UP000004671">
    <property type="component" value="Chromosome"/>
</dbReference>
<gene>
    <name evidence="1" type="ORF">Cabys_1622</name>
    <name evidence="2" type="ORF">Calab_2775</name>
</gene>
<keyword evidence="3" id="KW-1185">Reference proteome</keyword>
<reference evidence="2 3" key="1">
    <citation type="submission" date="2011-09" db="EMBL/GenBank/DDBJ databases">
        <title>The permanent draft genome of Caldithrix abyssi DSM 13497.</title>
        <authorList>
            <consortium name="US DOE Joint Genome Institute (JGI-PGF)"/>
            <person name="Lucas S."/>
            <person name="Han J."/>
            <person name="Lapidus A."/>
            <person name="Bruce D."/>
            <person name="Goodwin L."/>
            <person name="Pitluck S."/>
            <person name="Peters L."/>
            <person name="Kyrpides N."/>
            <person name="Mavromatis K."/>
            <person name="Ivanova N."/>
            <person name="Mikhailova N."/>
            <person name="Chertkov O."/>
            <person name="Detter J.C."/>
            <person name="Tapia R."/>
            <person name="Han C."/>
            <person name="Land M."/>
            <person name="Hauser L."/>
            <person name="Markowitz V."/>
            <person name="Cheng J.-F."/>
            <person name="Hugenholtz P."/>
            <person name="Woyke T."/>
            <person name="Wu D."/>
            <person name="Spring S."/>
            <person name="Brambilla E."/>
            <person name="Klenk H.-P."/>
            <person name="Eisen J.A."/>
        </authorList>
    </citation>
    <scope>NUCLEOTIDE SEQUENCE [LARGE SCALE GENOMIC DNA]</scope>
    <source>
        <strain evidence="2 3">DSM 13497</strain>
    </source>
</reference>
<accession>H1XQV9</accession>
<reference evidence="1 4" key="2">
    <citation type="submission" date="2016-11" db="EMBL/GenBank/DDBJ databases">
        <title>Genomic analysis of Caldithrix abyssi and proposal of a novel bacterial phylum Caldithrichaeota.</title>
        <authorList>
            <person name="Kublanov I."/>
            <person name="Sigalova O."/>
            <person name="Gavrilov S."/>
            <person name="Lebedinsky A."/>
            <person name="Ivanova N."/>
            <person name="Daum C."/>
            <person name="Reddy T."/>
            <person name="Klenk H.P."/>
            <person name="Goker M."/>
            <person name="Reva O."/>
            <person name="Miroshnichenko M."/>
            <person name="Kyprides N."/>
            <person name="Woyke T."/>
            <person name="Gelfand M."/>
        </authorList>
    </citation>
    <scope>NUCLEOTIDE SEQUENCE [LARGE SCALE GENOMIC DNA]</scope>
    <source>
        <strain evidence="1 4">LF13</strain>
    </source>
</reference>
<dbReference type="KEGG" id="caby:Cabys_1622"/>
<protein>
    <recommendedName>
        <fullName evidence="5">DUF3467 domain-containing protein</fullName>
    </recommendedName>
</protein>
<dbReference type="eggNOG" id="COG4191">
    <property type="taxonomic scope" value="Bacteria"/>
</dbReference>
<evidence type="ECO:0008006" key="5">
    <source>
        <dbReference type="Google" id="ProtNLM"/>
    </source>
</evidence>
<evidence type="ECO:0000313" key="1">
    <source>
        <dbReference type="EMBL" id="APF18371.1"/>
    </source>
</evidence>
<dbReference type="EMBL" id="CP018099">
    <property type="protein sequence ID" value="APF18371.1"/>
    <property type="molecule type" value="Genomic_DNA"/>
</dbReference>
<dbReference type="EMBL" id="CM001402">
    <property type="protein sequence ID" value="EHO42382.1"/>
    <property type="molecule type" value="Genomic_DNA"/>
</dbReference>
<proteinExistence type="predicted"/>
<dbReference type="Proteomes" id="UP000183868">
    <property type="component" value="Chromosome"/>
</dbReference>
<dbReference type="AlphaFoldDB" id="H1XQV9"/>
<sequence length="102" mass="11611">MGQQFPEKQINIELGEQEAEGIYSNLVLISHSPAEFVFDFTRILPGKPKAKVYARIVMAPQHAKSLLKALEENIRKYEAQFGEIVIHGMDHKDKNIGFQTDK</sequence>
<dbReference type="PaxDb" id="880073-Calab_2775"/>
<dbReference type="Pfam" id="PF11950">
    <property type="entry name" value="DUF3467"/>
    <property type="match status" value="1"/>
</dbReference>
<dbReference type="InterPro" id="IPR021857">
    <property type="entry name" value="DUF3467"/>
</dbReference>
<dbReference type="OrthoDB" id="9813817at2"/>
<name>H1XQV9_CALAY</name>